<dbReference type="AlphaFoldDB" id="A0A7S4A7U3"/>
<dbReference type="InterPro" id="IPR004401">
    <property type="entry name" value="YbaB/EbfC"/>
</dbReference>
<name>A0A7S4A7U3_9STRA</name>
<evidence type="ECO:0000256" key="2">
    <source>
        <dbReference type="SAM" id="MobiDB-lite"/>
    </source>
</evidence>
<reference evidence="4" key="1">
    <citation type="submission" date="2021-01" db="EMBL/GenBank/DDBJ databases">
        <authorList>
            <person name="Corre E."/>
            <person name="Pelletier E."/>
            <person name="Niang G."/>
            <person name="Scheremetjew M."/>
            <person name="Finn R."/>
            <person name="Kale V."/>
            <person name="Holt S."/>
            <person name="Cochrane G."/>
            <person name="Meng A."/>
            <person name="Brown T."/>
            <person name="Cohen L."/>
        </authorList>
    </citation>
    <scope>NUCLEOTIDE SEQUENCE</scope>
    <source>
        <strain evidence="4">CCMP1756</strain>
    </source>
</reference>
<organism evidence="4">
    <name type="scientific">Pelagomonas calceolata</name>
    <dbReference type="NCBI Taxonomy" id="35677"/>
    <lineage>
        <taxon>Eukaryota</taxon>
        <taxon>Sar</taxon>
        <taxon>Stramenopiles</taxon>
        <taxon>Ochrophyta</taxon>
        <taxon>Pelagophyceae</taxon>
        <taxon>Pelagomonadales</taxon>
        <taxon>Pelagomonadaceae</taxon>
        <taxon>Pelagomonas</taxon>
    </lineage>
</organism>
<dbReference type="EMBL" id="HBIW01025533">
    <property type="protein sequence ID" value="CAE0706557.1"/>
    <property type="molecule type" value="Transcribed_RNA"/>
</dbReference>
<feature type="signal peptide" evidence="3">
    <location>
        <begin position="1"/>
        <end position="15"/>
    </location>
</feature>
<evidence type="ECO:0000256" key="1">
    <source>
        <dbReference type="ARBA" id="ARBA00023125"/>
    </source>
</evidence>
<keyword evidence="1" id="KW-0238">DNA-binding</keyword>
<accession>A0A7S4A7U3</accession>
<proteinExistence type="predicted"/>
<feature type="chain" id="PRO_5030740072" description="Nucleoid-associated protein" evidence="3">
    <location>
        <begin position="16"/>
        <end position="162"/>
    </location>
</feature>
<dbReference type="Pfam" id="PF02575">
    <property type="entry name" value="YbaB_DNA_bd"/>
    <property type="match status" value="1"/>
</dbReference>
<evidence type="ECO:0000256" key="3">
    <source>
        <dbReference type="SAM" id="SignalP"/>
    </source>
</evidence>
<evidence type="ECO:0000313" key="4">
    <source>
        <dbReference type="EMBL" id="CAE0706557.1"/>
    </source>
</evidence>
<dbReference type="Gene3D" id="3.30.1310.10">
    <property type="entry name" value="Nucleoid-associated protein YbaB-like domain"/>
    <property type="match status" value="1"/>
</dbReference>
<dbReference type="GO" id="GO:0003677">
    <property type="term" value="F:DNA binding"/>
    <property type="evidence" value="ECO:0007669"/>
    <property type="project" value="UniProtKB-KW"/>
</dbReference>
<keyword evidence="3" id="KW-0732">Signal</keyword>
<dbReference type="PANTHER" id="PTHR33449:SF1">
    <property type="entry name" value="NUCLEOID-ASSOCIATED PROTEIN YBAB"/>
    <property type="match status" value="1"/>
</dbReference>
<evidence type="ECO:0008006" key="5">
    <source>
        <dbReference type="Google" id="ProtNLM"/>
    </source>
</evidence>
<sequence length="162" mass="16951">MARLALAVLAASAMALRPATTRVARAPTQRNLFGGAPPEEDTPASPPPGQGGQTMSVPGLGDITEEEMKLAMEFRQKMAQKMQETRVEGSALGGKVKVVYDGQGQPSSVEVTDAALGEGADKVAQGVVDAAKQAQGEALVKMKAIMQDMQKDIAKTLQADMK</sequence>
<dbReference type="InterPro" id="IPR036894">
    <property type="entry name" value="YbaB-like_sf"/>
</dbReference>
<dbReference type="PANTHER" id="PTHR33449">
    <property type="entry name" value="NUCLEOID-ASSOCIATED PROTEIN YBAB"/>
    <property type="match status" value="1"/>
</dbReference>
<protein>
    <recommendedName>
        <fullName evidence="5">Nucleoid-associated protein</fullName>
    </recommendedName>
</protein>
<gene>
    <name evidence="4" type="ORF">PCAL00307_LOCUS22008</name>
</gene>
<dbReference type="SUPFAM" id="SSF82607">
    <property type="entry name" value="YbaB-like"/>
    <property type="match status" value="1"/>
</dbReference>
<feature type="region of interest" description="Disordered" evidence="2">
    <location>
        <begin position="25"/>
        <end position="59"/>
    </location>
</feature>